<dbReference type="InterPro" id="IPR011009">
    <property type="entry name" value="Kinase-like_dom_sf"/>
</dbReference>
<feature type="compositionally biased region" description="Polar residues" evidence="1">
    <location>
        <begin position="92"/>
        <end position="106"/>
    </location>
</feature>
<gene>
    <name evidence="2" type="ORF">CEUTPL_LOCUS14305</name>
</gene>
<protein>
    <recommendedName>
        <fullName evidence="4">Slowpoke-binding protein</fullName>
    </recommendedName>
</protein>
<feature type="compositionally biased region" description="Basic residues" evidence="1">
    <location>
        <begin position="57"/>
        <end position="67"/>
    </location>
</feature>
<organism evidence="2 3">
    <name type="scientific">Ceutorhynchus assimilis</name>
    <name type="common">cabbage seed weevil</name>
    <dbReference type="NCBI Taxonomy" id="467358"/>
    <lineage>
        <taxon>Eukaryota</taxon>
        <taxon>Metazoa</taxon>
        <taxon>Ecdysozoa</taxon>
        <taxon>Arthropoda</taxon>
        <taxon>Hexapoda</taxon>
        <taxon>Insecta</taxon>
        <taxon>Pterygota</taxon>
        <taxon>Neoptera</taxon>
        <taxon>Endopterygota</taxon>
        <taxon>Coleoptera</taxon>
        <taxon>Polyphaga</taxon>
        <taxon>Cucujiformia</taxon>
        <taxon>Curculionidae</taxon>
        <taxon>Ceutorhynchinae</taxon>
        <taxon>Ceutorhynchus</taxon>
    </lineage>
</organism>
<dbReference type="SUPFAM" id="SSF56112">
    <property type="entry name" value="Protein kinase-like (PK-like)"/>
    <property type="match status" value="1"/>
</dbReference>
<accession>A0A9P0DGB5</accession>
<dbReference type="Gene3D" id="1.10.510.10">
    <property type="entry name" value="Transferase(Phosphotransferase) domain 1"/>
    <property type="match status" value="1"/>
</dbReference>
<dbReference type="AlphaFoldDB" id="A0A9P0DGB5"/>
<evidence type="ECO:0000313" key="3">
    <source>
        <dbReference type="Proteomes" id="UP001152799"/>
    </source>
</evidence>
<dbReference type="OrthoDB" id="10045021at2759"/>
<proteinExistence type="predicted"/>
<feature type="region of interest" description="Disordered" evidence="1">
    <location>
        <begin position="38"/>
        <end position="106"/>
    </location>
</feature>
<evidence type="ECO:0008006" key="4">
    <source>
        <dbReference type="Google" id="ProtNLM"/>
    </source>
</evidence>
<evidence type="ECO:0000256" key="1">
    <source>
        <dbReference type="SAM" id="MobiDB-lite"/>
    </source>
</evidence>
<name>A0A9P0DGB5_9CUCU</name>
<dbReference type="EMBL" id="OU892285">
    <property type="protein sequence ID" value="CAH1135966.1"/>
    <property type="molecule type" value="Genomic_DNA"/>
</dbReference>
<feature type="compositionally biased region" description="Polar residues" evidence="1">
    <location>
        <begin position="74"/>
        <end position="83"/>
    </location>
</feature>
<dbReference type="Proteomes" id="UP001152799">
    <property type="component" value="Chromosome 9"/>
</dbReference>
<evidence type="ECO:0000313" key="2">
    <source>
        <dbReference type="EMBL" id="CAH1135966.1"/>
    </source>
</evidence>
<sequence>MKIAIYMPTSIVDKFLRYFSRKLPNMFNLYQTINKKDQEEKEPQVIGHERWYQQRTSRSKKKKKPPTRRAQSAAEFSNSTLSAASKRAAFRNRSQSSENNDKSTMQKADSLAKIFFGSKRQSSQIKHEYSAVQTEGGTEKFRAENRIRNGAFLACKRNLDDNERYELTNQLNDVGYRAEKNWFTVHDRSLGAERLLTLVPLPSTCPITPCPETRDTLLELFRGLQHPYILPVLDIDFWKEGAVIVSPLNPTGSLRDLIYGSFWQEDCDKKYSARGEGLSLRTIQCLGRQIVEALMFLRSKQFPPIYHLHSGNVIIQNGVARLAGLENPLFSLPPKSPAAPETLGLGYLLFEMSAGYPLPAPPSPAHLELELERAPKVADALELIFQGTRTPTLEELIRCELFRGVELRELRGASVVQVTTAPNVLQLLDVVTNPSLPTSLLRSPAPKIKRVLFSKRGKSKVTYYHIYYDKERKVFCKNV</sequence>
<reference evidence="2" key="1">
    <citation type="submission" date="2022-01" db="EMBL/GenBank/DDBJ databases">
        <authorList>
            <person name="King R."/>
        </authorList>
    </citation>
    <scope>NUCLEOTIDE SEQUENCE</scope>
</reference>
<feature type="compositionally biased region" description="Basic and acidic residues" evidence="1">
    <location>
        <begin position="38"/>
        <end position="52"/>
    </location>
</feature>
<keyword evidence="3" id="KW-1185">Reference proteome</keyword>